<evidence type="ECO:0000256" key="3">
    <source>
        <dbReference type="ARBA" id="ARBA00022660"/>
    </source>
</evidence>
<reference evidence="7 8" key="1">
    <citation type="submission" date="2020-07" db="EMBL/GenBank/DDBJ databases">
        <title>Definition of the novel symbiovar canariense within Mesorhizobium novociceri, a new species of genus Mesorhizobium nodulating Cicer canariense in the Caldera de Taburiente National Park (La Palma, Canary Islands).</title>
        <authorList>
            <person name="Leon-Barrios M."/>
            <person name="Perez-Yepez J."/>
            <person name="Flores-Felix J.D."/>
            <person name="Ramirez-Baena M.H."/>
            <person name="Pulido-Suarez L."/>
            <person name="Igual J.M."/>
            <person name="Velazquez E."/>
            <person name="Peix A."/>
        </authorList>
    </citation>
    <scope>NUCLEOTIDE SEQUENCE [LARGE SCALE GENOMIC DNA]</scope>
    <source>
        <strain evidence="7 8">CCANP35</strain>
    </source>
</reference>
<evidence type="ECO:0000256" key="1">
    <source>
        <dbReference type="ARBA" id="ARBA00004370"/>
    </source>
</evidence>
<dbReference type="InterPro" id="IPR006885">
    <property type="entry name" value="NADH_UbQ_FeS_4_mit-like"/>
</dbReference>
<keyword evidence="6" id="KW-0472">Membrane</keyword>
<sequence length="247" mass="27247">METITTTDNNLPAAANGNRRPALTFGQSIFPPDAVARIFRPSRSVMTSGRARTKGWRLAFERRTPPFIEPLMGWTGGDDTLTQVELNFPTLEAAIAYAERQGLAYVVDRLSEKQERAEPRSANDQAFQDVLSAYLSLAWLQTQYGRGGPSALIDLERALVDPASVFHSPADVVADPALTLQNKSDTLKRWAWDEYLWDLATAEGMPEGERPSRLHEVELALLALEEKSGEELVVTTVPDAIGTRHAA</sequence>
<protein>
    <submittedName>
        <fullName evidence="7">ETC complex I subunit</fullName>
    </submittedName>
</protein>
<dbReference type="GO" id="GO:0016020">
    <property type="term" value="C:membrane"/>
    <property type="evidence" value="ECO:0007669"/>
    <property type="project" value="UniProtKB-SubCell"/>
</dbReference>
<keyword evidence="8" id="KW-1185">Reference proteome</keyword>
<evidence type="ECO:0000256" key="2">
    <source>
        <dbReference type="ARBA" id="ARBA00022448"/>
    </source>
</evidence>
<accession>A0A838BG21</accession>
<dbReference type="RefSeq" id="WP_181062046.1">
    <property type="nucleotide sequence ID" value="NZ_JACDTY010000035.1"/>
</dbReference>
<dbReference type="EMBL" id="JACDTY010000035">
    <property type="protein sequence ID" value="MBA1145143.1"/>
    <property type="molecule type" value="Genomic_DNA"/>
</dbReference>
<comment type="subcellular location">
    <subcellularLocation>
        <location evidence="1">Membrane</location>
    </subcellularLocation>
</comment>
<dbReference type="PANTHER" id="PTHR12219">
    <property type="entry name" value="NADH-UBIQUINONE OXIDOREDUCTASE"/>
    <property type="match status" value="1"/>
</dbReference>
<name>A0A838BG21_9HYPH</name>
<proteinExistence type="predicted"/>
<dbReference type="Pfam" id="PF04800">
    <property type="entry name" value="NDUS4"/>
    <property type="match status" value="1"/>
</dbReference>
<dbReference type="Gene3D" id="3.30.160.190">
    <property type="entry name" value="atu1810 like domain"/>
    <property type="match status" value="1"/>
</dbReference>
<evidence type="ECO:0000313" key="7">
    <source>
        <dbReference type="EMBL" id="MBA1145143.1"/>
    </source>
</evidence>
<dbReference type="Proteomes" id="UP000558284">
    <property type="component" value="Unassembled WGS sequence"/>
</dbReference>
<evidence type="ECO:0000256" key="5">
    <source>
        <dbReference type="ARBA" id="ARBA00022982"/>
    </source>
</evidence>
<dbReference type="AlphaFoldDB" id="A0A838BG21"/>
<comment type="caution">
    <text evidence="7">The sequence shown here is derived from an EMBL/GenBank/DDBJ whole genome shotgun (WGS) entry which is preliminary data.</text>
</comment>
<dbReference type="GO" id="GO:0022900">
    <property type="term" value="P:electron transport chain"/>
    <property type="evidence" value="ECO:0007669"/>
    <property type="project" value="InterPro"/>
</dbReference>
<dbReference type="InterPro" id="IPR038532">
    <property type="entry name" value="NDUFS4-like_sf"/>
</dbReference>
<keyword evidence="3" id="KW-0679">Respiratory chain</keyword>
<evidence type="ECO:0000256" key="4">
    <source>
        <dbReference type="ARBA" id="ARBA00022946"/>
    </source>
</evidence>
<organism evidence="7 8">
    <name type="scientific">Mesorhizobium neociceri</name>
    <dbReference type="NCBI Taxonomy" id="1307853"/>
    <lineage>
        <taxon>Bacteria</taxon>
        <taxon>Pseudomonadati</taxon>
        <taxon>Pseudomonadota</taxon>
        <taxon>Alphaproteobacteria</taxon>
        <taxon>Hyphomicrobiales</taxon>
        <taxon>Phyllobacteriaceae</taxon>
        <taxon>Mesorhizobium</taxon>
    </lineage>
</organism>
<keyword evidence="5" id="KW-0249">Electron transport</keyword>
<keyword evidence="2" id="KW-0813">Transport</keyword>
<gene>
    <name evidence="7" type="ORF">H0241_33765</name>
</gene>
<evidence type="ECO:0000313" key="8">
    <source>
        <dbReference type="Proteomes" id="UP000558284"/>
    </source>
</evidence>
<keyword evidence="4" id="KW-0809">Transit peptide</keyword>
<dbReference type="PANTHER" id="PTHR12219:SF8">
    <property type="entry name" value="NADH DEHYDROGENASE [UBIQUINONE] IRON-SULFUR PROTEIN 4, MITOCHONDRIAL"/>
    <property type="match status" value="1"/>
</dbReference>
<evidence type="ECO:0000256" key="6">
    <source>
        <dbReference type="ARBA" id="ARBA00023136"/>
    </source>
</evidence>